<dbReference type="EMBL" id="CP011112">
    <property type="protein sequence ID" value="AKU18912.1"/>
    <property type="molecule type" value="Genomic_DNA"/>
</dbReference>
<sequence>MDAFSSKGFQVAGVGKFEPAHVAVLTLGPDGLIGRHPAVGEQLLVVLTGSARVSGADGATAIVSPGRAVLWHADEEHETEAGSEGLTALVVEGPFEPAPGLR</sequence>
<gene>
    <name evidence="1" type="ORF">VV02_13630</name>
</gene>
<dbReference type="Gene3D" id="2.60.120.10">
    <property type="entry name" value="Jelly Rolls"/>
    <property type="match status" value="1"/>
</dbReference>
<dbReference type="Proteomes" id="UP000066480">
    <property type="component" value="Chromosome"/>
</dbReference>
<reference evidence="1 2" key="1">
    <citation type="submission" date="2015-03" db="EMBL/GenBank/DDBJ databases">
        <title>Luteipulveratus halotolerans sp. nov., a novel actinobacterium (Dermacoccaceae) from Sarawak, Malaysia.</title>
        <authorList>
            <person name="Juboi H."/>
            <person name="Basik A."/>
            <person name="Shamsul S.S."/>
            <person name="Arnold P."/>
            <person name="Schmitt E.K."/>
            <person name="Sanglier J.-J."/>
            <person name="Yeo T."/>
        </authorList>
    </citation>
    <scope>NUCLEOTIDE SEQUENCE [LARGE SCALE GENOMIC DNA]</scope>
    <source>
        <strain evidence="1 2">MN07-A0370</strain>
    </source>
</reference>
<organism evidence="1 2">
    <name type="scientific">Luteipulveratus mongoliensis</name>
    <dbReference type="NCBI Taxonomy" id="571913"/>
    <lineage>
        <taxon>Bacteria</taxon>
        <taxon>Bacillati</taxon>
        <taxon>Actinomycetota</taxon>
        <taxon>Actinomycetes</taxon>
        <taxon>Micrococcales</taxon>
        <taxon>Dermacoccaceae</taxon>
        <taxon>Luteipulveratus</taxon>
    </lineage>
</organism>
<dbReference type="KEGG" id="lmoi:VV02_13630"/>
<dbReference type="SUPFAM" id="SSF51182">
    <property type="entry name" value="RmlC-like cupins"/>
    <property type="match status" value="1"/>
</dbReference>
<name>A0A0K1JQA7_9MICO</name>
<dbReference type="InterPro" id="IPR014710">
    <property type="entry name" value="RmlC-like_jellyroll"/>
</dbReference>
<dbReference type="AlphaFoldDB" id="A0A0K1JQA7"/>
<keyword evidence="2" id="KW-1185">Reference proteome</keyword>
<evidence type="ECO:0008006" key="3">
    <source>
        <dbReference type="Google" id="ProtNLM"/>
    </source>
</evidence>
<accession>A0A0K1JQA7</accession>
<dbReference type="STRING" id="571913.VV02_13630"/>
<protein>
    <recommendedName>
        <fullName evidence="3">Cupin 2 conserved barrel domain-containing protein</fullName>
    </recommendedName>
</protein>
<evidence type="ECO:0000313" key="2">
    <source>
        <dbReference type="Proteomes" id="UP000066480"/>
    </source>
</evidence>
<proteinExistence type="predicted"/>
<evidence type="ECO:0000313" key="1">
    <source>
        <dbReference type="EMBL" id="AKU18912.1"/>
    </source>
</evidence>
<dbReference type="InterPro" id="IPR011051">
    <property type="entry name" value="RmlC_Cupin_sf"/>
</dbReference>